<dbReference type="RefSeq" id="WP_089699022.1">
    <property type="nucleotide sequence ID" value="NZ_FNHL01000004.1"/>
</dbReference>
<gene>
    <name evidence="3" type="ORF">SAMN04487949_3213</name>
</gene>
<dbReference type="Proteomes" id="UP000199451">
    <property type="component" value="Unassembled WGS sequence"/>
</dbReference>
<dbReference type="Pfam" id="PF19701">
    <property type="entry name" value="DUF6199"/>
    <property type="match status" value="1"/>
</dbReference>
<name>A0A1G9Y2D8_9EURY</name>
<sequence length="62" mass="6665">MQQPSLVAAAVAGAAGFYDPSLAYRLNPFFETAERSDAGRTADRFGALLLIIVGIWSISFGW</sequence>
<keyword evidence="1" id="KW-1133">Transmembrane helix</keyword>
<evidence type="ECO:0000256" key="1">
    <source>
        <dbReference type="SAM" id="Phobius"/>
    </source>
</evidence>
<evidence type="ECO:0000259" key="2">
    <source>
        <dbReference type="Pfam" id="PF19701"/>
    </source>
</evidence>
<keyword evidence="1" id="KW-0472">Membrane</keyword>
<proteinExistence type="predicted"/>
<dbReference type="OrthoDB" id="376724at2157"/>
<accession>A0A1G9Y2D8</accession>
<dbReference type="EMBL" id="FNHL01000004">
    <property type="protein sequence ID" value="SDN02623.1"/>
    <property type="molecule type" value="Genomic_DNA"/>
</dbReference>
<protein>
    <recommendedName>
        <fullName evidence="2">DUF6199 domain-containing protein</fullName>
    </recommendedName>
</protein>
<dbReference type="InterPro" id="IPR045679">
    <property type="entry name" value="DUF6199"/>
</dbReference>
<organism evidence="3 4">
    <name type="scientific">Halogranum gelatinilyticum</name>
    <dbReference type="NCBI Taxonomy" id="660521"/>
    <lineage>
        <taxon>Archaea</taxon>
        <taxon>Methanobacteriati</taxon>
        <taxon>Methanobacteriota</taxon>
        <taxon>Stenosarchaea group</taxon>
        <taxon>Halobacteria</taxon>
        <taxon>Halobacteriales</taxon>
        <taxon>Haloferacaceae</taxon>
    </lineage>
</organism>
<keyword evidence="4" id="KW-1185">Reference proteome</keyword>
<feature type="transmembrane region" description="Helical" evidence="1">
    <location>
        <begin position="41"/>
        <end position="61"/>
    </location>
</feature>
<evidence type="ECO:0000313" key="3">
    <source>
        <dbReference type="EMBL" id="SDN02623.1"/>
    </source>
</evidence>
<feature type="domain" description="DUF6199" evidence="2">
    <location>
        <begin position="7"/>
        <end position="60"/>
    </location>
</feature>
<dbReference type="AlphaFoldDB" id="A0A1G9Y2D8"/>
<evidence type="ECO:0000313" key="4">
    <source>
        <dbReference type="Proteomes" id="UP000199451"/>
    </source>
</evidence>
<keyword evidence="1" id="KW-0812">Transmembrane</keyword>
<reference evidence="4" key="1">
    <citation type="submission" date="2016-10" db="EMBL/GenBank/DDBJ databases">
        <authorList>
            <person name="Varghese N."/>
            <person name="Submissions S."/>
        </authorList>
    </citation>
    <scope>NUCLEOTIDE SEQUENCE [LARGE SCALE GENOMIC DNA]</scope>
    <source>
        <strain evidence="4">CGMCC 1.10119</strain>
    </source>
</reference>